<keyword evidence="5 7" id="KW-0456">Lyase</keyword>
<keyword evidence="6 7" id="KW-0961">Cell wall biogenesis/degradation</keyword>
<name>A0AAE9YJU4_9GAMM</name>
<keyword evidence="7" id="KW-0997">Cell inner membrane</keyword>
<dbReference type="CDD" id="cd08010">
    <property type="entry name" value="MltG_like"/>
    <property type="match status" value="1"/>
</dbReference>
<dbReference type="PANTHER" id="PTHR30518:SF2">
    <property type="entry name" value="ENDOLYTIC MUREIN TRANSGLYCOSYLASE"/>
    <property type="match status" value="1"/>
</dbReference>
<reference evidence="8 9" key="1">
    <citation type="journal article" date="2015" name="Genome Announc.">
        <title>Draft Genome Sequences of Marine Isolates of Thalassomonas viridans and Thalassomonas actiniarum.</title>
        <authorList>
            <person name="Olonade I."/>
            <person name="van Zyl L.J."/>
            <person name="Trindade M."/>
        </authorList>
    </citation>
    <scope>NUCLEOTIDE SEQUENCE [LARGE SCALE GENOMIC DNA]</scope>
    <source>
        <strain evidence="8 9">A5K-106</strain>
    </source>
</reference>
<evidence type="ECO:0000256" key="5">
    <source>
        <dbReference type="ARBA" id="ARBA00023239"/>
    </source>
</evidence>
<keyword evidence="1 7" id="KW-1003">Cell membrane</keyword>
<evidence type="ECO:0000313" key="8">
    <source>
        <dbReference type="EMBL" id="WDD97005.1"/>
    </source>
</evidence>
<dbReference type="KEGG" id="tact:SG35_016770"/>
<gene>
    <name evidence="7 8" type="primary">mltG</name>
    <name evidence="8" type="ORF">SG35_016770</name>
</gene>
<dbReference type="NCBIfam" id="TIGR00247">
    <property type="entry name" value="endolytic transglycosylase MltG"/>
    <property type="match status" value="1"/>
</dbReference>
<protein>
    <recommendedName>
        <fullName evidence="7">Endolytic murein transglycosylase</fullName>
        <ecNumber evidence="7">4.2.2.29</ecNumber>
    </recommendedName>
    <alternativeName>
        <fullName evidence="7">Peptidoglycan lytic transglycosylase</fullName>
    </alternativeName>
    <alternativeName>
        <fullName evidence="7">Peptidoglycan polymerization terminase</fullName>
    </alternativeName>
</protein>
<evidence type="ECO:0000313" key="9">
    <source>
        <dbReference type="Proteomes" id="UP000032568"/>
    </source>
</evidence>
<dbReference type="InterPro" id="IPR003770">
    <property type="entry name" value="MLTG-like"/>
</dbReference>
<accession>A0AAE9YJU4</accession>
<dbReference type="PANTHER" id="PTHR30518">
    <property type="entry name" value="ENDOLYTIC MUREIN TRANSGLYCOSYLASE"/>
    <property type="match status" value="1"/>
</dbReference>
<proteinExistence type="inferred from homology"/>
<keyword evidence="2 7" id="KW-0812">Transmembrane</keyword>
<dbReference type="Proteomes" id="UP000032568">
    <property type="component" value="Chromosome"/>
</dbReference>
<organism evidence="8 9">
    <name type="scientific">Thalassomonas actiniarum</name>
    <dbReference type="NCBI Taxonomy" id="485447"/>
    <lineage>
        <taxon>Bacteria</taxon>
        <taxon>Pseudomonadati</taxon>
        <taxon>Pseudomonadota</taxon>
        <taxon>Gammaproteobacteria</taxon>
        <taxon>Alteromonadales</taxon>
        <taxon>Colwelliaceae</taxon>
        <taxon>Thalassomonas</taxon>
    </lineage>
</organism>
<evidence type="ECO:0000256" key="1">
    <source>
        <dbReference type="ARBA" id="ARBA00022475"/>
    </source>
</evidence>
<keyword evidence="3 7" id="KW-1133">Transmembrane helix</keyword>
<dbReference type="GO" id="GO:0008932">
    <property type="term" value="F:lytic endotransglycosylase activity"/>
    <property type="evidence" value="ECO:0007669"/>
    <property type="project" value="UniProtKB-UniRule"/>
</dbReference>
<comment type="catalytic activity">
    <reaction evidence="7">
        <text>a peptidoglycan chain = a peptidoglycan chain with N-acetyl-1,6-anhydromuramyl-[peptide] at the reducing end + a peptidoglycan chain with N-acetylglucosamine at the non-reducing end.</text>
        <dbReference type="EC" id="4.2.2.29"/>
    </reaction>
</comment>
<dbReference type="Gene3D" id="3.30.160.60">
    <property type="entry name" value="Classic Zinc Finger"/>
    <property type="match status" value="2"/>
</dbReference>
<feature type="site" description="Important for catalytic activity" evidence="7">
    <location>
        <position position="215"/>
    </location>
</feature>
<dbReference type="AlphaFoldDB" id="A0AAE9YJU4"/>
<dbReference type="HAMAP" id="MF_02065">
    <property type="entry name" value="MltG"/>
    <property type="match status" value="1"/>
</dbReference>
<dbReference type="Pfam" id="PF02618">
    <property type="entry name" value="YceG"/>
    <property type="match status" value="1"/>
</dbReference>
<evidence type="ECO:0000256" key="6">
    <source>
        <dbReference type="ARBA" id="ARBA00023316"/>
    </source>
</evidence>
<comment type="similarity">
    <text evidence="7">Belongs to the transglycosylase MltG family.</text>
</comment>
<evidence type="ECO:0000256" key="7">
    <source>
        <dbReference type="HAMAP-Rule" id="MF_02065"/>
    </source>
</evidence>
<reference evidence="8 9" key="2">
    <citation type="journal article" date="2022" name="Mar. Drugs">
        <title>Bioassay-Guided Fractionation Leads to the Detection of Cholic Acid Generated by the Rare Thalassomonas sp.</title>
        <authorList>
            <person name="Pheiffer F."/>
            <person name="Schneider Y.K."/>
            <person name="Hansen E.H."/>
            <person name="Andersen J.H."/>
            <person name="Isaksson J."/>
            <person name="Busche T."/>
            <person name="R C."/>
            <person name="Kalinowski J."/>
            <person name="Zyl L.V."/>
            <person name="Trindade M."/>
        </authorList>
    </citation>
    <scope>NUCLEOTIDE SEQUENCE [LARGE SCALE GENOMIC DNA]</scope>
    <source>
        <strain evidence="8 9">A5K-106</strain>
    </source>
</reference>
<comment type="function">
    <text evidence="7">Functions as a peptidoglycan terminase that cleaves nascent peptidoglycan strands endolytically to terminate their elongation.</text>
</comment>
<dbReference type="EC" id="4.2.2.29" evidence="7"/>
<sequence>MIKKILLFLLCPLLLMLALAYALIEYQVRQPLVLAEDTLLTVKPGTHAGSFSRLLVKKGWLDTRFYLRNYIRLHPSLAGLKAGTYQVEAGMSSLALVHRLVQGKEHQFSVTFIEGSTFKQWLELLAKQPRLKQSLTGLSLKQIAAQLSLEAENPEGWFFPETYAYTSGTSDLVILARAHKKMRNTLDELWRQRAENLPYRSPYQALIMASIIEKETRQLAEQPLIASVFINRLHKGMRLQTDPTVIYGLGERYKGDIKRSHLREKTAYNTYRINGLPPTPIAMPGYTSLKAALNPASSDYFYFVSKGDGFHVFSKTLAQHNRAVSRYQLGKH</sequence>
<dbReference type="RefSeq" id="WP_044831636.1">
    <property type="nucleotide sequence ID" value="NZ_CP059735.1"/>
</dbReference>
<evidence type="ECO:0000256" key="4">
    <source>
        <dbReference type="ARBA" id="ARBA00023136"/>
    </source>
</evidence>
<dbReference type="GO" id="GO:0005886">
    <property type="term" value="C:plasma membrane"/>
    <property type="evidence" value="ECO:0007669"/>
    <property type="project" value="UniProtKB-UniRule"/>
</dbReference>
<evidence type="ECO:0000256" key="3">
    <source>
        <dbReference type="ARBA" id="ARBA00022989"/>
    </source>
</evidence>
<keyword evidence="9" id="KW-1185">Reference proteome</keyword>
<dbReference type="GO" id="GO:0009252">
    <property type="term" value="P:peptidoglycan biosynthetic process"/>
    <property type="evidence" value="ECO:0007669"/>
    <property type="project" value="UniProtKB-UniRule"/>
</dbReference>
<dbReference type="EMBL" id="CP059735">
    <property type="protein sequence ID" value="WDD97005.1"/>
    <property type="molecule type" value="Genomic_DNA"/>
</dbReference>
<dbReference type="GO" id="GO:0071555">
    <property type="term" value="P:cell wall organization"/>
    <property type="evidence" value="ECO:0007669"/>
    <property type="project" value="UniProtKB-KW"/>
</dbReference>
<evidence type="ECO:0000256" key="2">
    <source>
        <dbReference type="ARBA" id="ARBA00022692"/>
    </source>
</evidence>
<keyword evidence="4 7" id="KW-0472">Membrane</keyword>